<dbReference type="Gene3D" id="1.10.10.10">
    <property type="entry name" value="Winged helix-like DNA-binding domain superfamily/Winged helix DNA-binding domain"/>
    <property type="match status" value="1"/>
</dbReference>
<dbReference type="InterPro" id="IPR013249">
    <property type="entry name" value="RNA_pol_sigma70_r4_t2"/>
</dbReference>
<dbReference type="Pfam" id="PF08281">
    <property type="entry name" value="Sigma70_r4_2"/>
    <property type="match status" value="1"/>
</dbReference>
<protein>
    <submittedName>
        <fullName evidence="7">RNA polymerase sigma-70 factor, ECF subfamily</fullName>
    </submittedName>
</protein>
<evidence type="ECO:0000256" key="5">
    <source>
        <dbReference type="ARBA" id="ARBA00023163"/>
    </source>
</evidence>
<dbReference type="InterPro" id="IPR039425">
    <property type="entry name" value="RNA_pol_sigma-70-like"/>
</dbReference>
<evidence type="ECO:0000256" key="1">
    <source>
        <dbReference type="ARBA" id="ARBA00010641"/>
    </source>
</evidence>
<keyword evidence="2" id="KW-0805">Transcription regulation</keyword>
<proteinExistence type="inferred from homology"/>
<dbReference type="GO" id="GO:0006352">
    <property type="term" value="P:DNA-templated transcription initiation"/>
    <property type="evidence" value="ECO:0007669"/>
    <property type="project" value="InterPro"/>
</dbReference>
<keyword evidence="3" id="KW-0731">Sigma factor</keyword>
<dbReference type="SUPFAM" id="SSF88659">
    <property type="entry name" value="Sigma3 and sigma4 domains of RNA polymerase sigma factors"/>
    <property type="match status" value="1"/>
</dbReference>
<evidence type="ECO:0000313" key="8">
    <source>
        <dbReference type="Proteomes" id="UP000198860"/>
    </source>
</evidence>
<dbReference type="EMBL" id="FNIZ01000001">
    <property type="protein sequence ID" value="SDN81468.1"/>
    <property type="molecule type" value="Genomic_DNA"/>
</dbReference>
<dbReference type="InterPro" id="IPR013325">
    <property type="entry name" value="RNA_pol_sigma_r2"/>
</dbReference>
<comment type="similarity">
    <text evidence="1">Belongs to the sigma-70 factor family. ECF subfamily.</text>
</comment>
<dbReference type="Gene3D" id="1.10.1740.10">
    <property type="match status" value="1"/>
</dbReference>
<dbReference type="Proteomes" id="UP000198860">
    <property type="component" value="Unassembled WGS sequence"/>
</dbReference>
<dbReference type="InterPro" id="IPR036388">
    <property type="entry name" value="WH-like_DNA-bd_sf"/>
</dbReference>
<dbReference type="AlphaFoldDB" id="A0A1H0EGK2"/>
<dbReference type="PANTHER" id="PTHR43133:SF8">
    <property type="entry name" value="RNA POLYMERASE SIGMA FACTOR HI_1459-RELATED"/>
    <property type="match status" value="1"/>
</dbReference>
<dbReference type="PANTHER" id="PTHR43133">
    <property type="entry name" value="RNA POLYMERASE ECF-TYPE SIGMA FACTO"/>
    <property type="match status" value="1"/>
</dbReference>
<evidence type="ECO:0000256" key="3">
    <source>
        <dbReference type="ARBA" id="ARBA00023082"/>
    </source>
</evidence>
<dbReference type="InterPro" id="IPR013324">
    <property type="entry name" value="RNA_pol_sigma_r3/r4-like"/>
</dbReference>
<keyword evidence="5" id="KW-0804">Transcription</keyword>
<dbReference type="GO" id="GO:0016987">
    <property type="term" value="F:sigma factor activity"/>
    <property type="evidence" value="ECO:0007669"/>
    <property type="project" value="UniProtKB-KW"/>
</dbReference>
<evidence type="ECO:0000256" key="4">
    <source>
        <dbReference type="ARBA" id="ARBA00023125"/>
    </source>
</evidence>
<name>A0A1H0EGK2_HALAD</name>
<sequence>MELNTSNPVGNLGLEEIEKDYDKLLSYCLFLTRDGWDGKDLAQESVARACEHYDAGEIRPALLKKIAYHVWVDQKRMEKKEPLMERPADDFVKKEETVDETLVQLLLEKLTVKQLLTFILKEAFHYKIAEIAELLQMKETAVKALLKRARDNLHRCPEAERLQMMRTRSEDDLLYQTLVRTLTIQDPTLLIEKIPILLKPASRNQRPASPLNVLSLAA</sequence>
<dbReference type="RefSeq" id="WP_089650630.1">
    <property type="nucleotide sequence ID" value="NZ_FNIZ01000001.1"/>
</dbReference>
<dbReference type="STRING" id="240303.SAMN05421677_101188"/>
<organism evidence="7 8">
    <name type="scientific">Halobacillus aidingensis</name>
    <dbReference type="NCBI Taxonomy" id="240303"/>
    <lineage>
        <taxon>Bacteria</taxon>
        <taxon>Bacillati</taxon>
        <taxon>Bacillota</taxon>
        <taxon>Bacilli</taxon>
        <taxon>Bacillales</taxon>
        <taxon>Bacillaceae</taxon>
        <taxon>Halobacillus</taxon>
    </lineage>
</organism>
<keyword evidence="4" id="KW-0238">DNA-binding</keyword>
<evidence type="ECO:0000313" key="7">
    <source>
        <dbReference type="EMBL" id="SDN81468.1"/>
    </source>
</evidence>
<gene>
    <name evidence="7" type="ORF">SAMN05421677_101188</name>
</gene>
<feature type="domain" description="RNA polymerase sigma factor 70 region 4 type 2" evidence="6">
    <location>
        <begin position="103"/>
        <end position="152"/>
    </location>
</feature>
<dbReference type="OrthoDB" id="2381154at2"/>
<dbReference type="GO" id="GO:0003677">
    <property type="term" value="F:DNA binding"/>
    <property type="evidence" value="ECO:0007669"/>
    <property type="project" value="UniProtKB-KW"/>
</dbReference>
<accession>A0A1H0EGK2</accession>
<evidence type="ECO:0000259" key="6">
    <source>
        <dbReference type="Pfam" id="PF08281"/>
    </source>
</evidence>
<dbReference type="SUPFAM" id="SSF88946">
    <property type="entry name" value="Sigma2 domain of RNA polymerase sigma factors"/>
    <property type="match status" value="1"/>
</dbReference>
<evidence type="ECO:0000256" key="2">
    <source>
        <dbReference type="ARBA" id="ARBA00023015"/>
    </source>
</evidence>
<keyword evidence="8" id="KW-1185">Reference proteome</keyword>
<reference evidence="8" key="1">
    <citation type="submission" date="2016-10" db="EMBL/GenBank/DDBJ databases">
        <authorList>
            <person name="Varghese N."/>
            <person name="Submissions S."/>
        </authorList>
    </citation>
    <scope>NUCLEOTIDE SEQUENCE [LARGE SCALE GENOMIC DNA]</scope>
    <source>
        <strain evidence="8">CGMCC 1.3703</strain>
    </source>
</reference>